<protein>
    <submittedName>
        <fullName evidence="1">DUF6339 family protein</fullName>
    </submittedName>
</protein>
<dbReference type="InterPro" id="IPR045920">
    <property type="entry name" value="DUF6339"/>
</dbReference>
<dbReference type="RefSeq" id="WP_143698265.1">
    <property type="nucleotide sequence ID" value="NZ_PKHW01000005.1"/>
</dbReference>
<dbReference type="Proteomes" id="UP000234197">
    <property type="component" value="Unassembled WGS sequence"/>
</dbReference>
<dbReference type="Pfam" id="PF19866">
    <property type="entry name" value="DUF6339"/>
    <property type="match status" value="1"/>
</dbReference>
<name>A0ABV0IBM9_VEIPA</name>
<evidence type="ECO:0000313" key="1">
    <source>
        <dbReference type="EMBL" id="MEO9178759.1"/>
    </source>
</evidence>
<accession>A0ABV0IBM9</accession>
<proteinExistence type="predicted"/>
<keyword evidence="2" id="KW-1185">Reference proteome</keyword>
<comment type="caution">
    <text evidence="1">The sequence shown here is derived from an EMBL/GenBank/DDBJ whole genome shotgun (WGS) entry which is preliminary data.</text>
</comment>
<evidence type="ECO:0000313" key="2">
    <source>
        <dbReference type="Proteomes" id="UP000234197"/>
    </source>
</evidence>
<reference evidence="2" key="1">
    <citation type="submission" date="2017-12" db="EMBL/GenBank/DDBJ databases">
        <title>Phylogenetic diversity of female urinary microbiome.</title>
        <authorList>
            <person name="Thomas-White K."/>
            <person name="Wolfe A.J."/>
        </authorList>
    </citation>
    <scope>NUCLEOTIDE SEQUENCE [LARGE SCALE GENOMIC DNA]</scope>
    <source>
        <strain evidence="2">UMB0138</strain>
    </source>
</reference>
<reference evidence="1 2" key="2">
    <citation type="submission" date="2024-04" db="EMBL/GenBank/DDBJ databases">
        <title>Na.</title>
        <authorList>
            <person name="Choi B."/>
        </authorList>
    </citation>
    <scope>NUCLEOTIDE SEQUENCE [LARGE SCALE GENOMIC DNA]</scope>
    <source>
        <strain evidence="1 2">UMB0138</strain>
    </source>
</reference>
<gene>
    <name evidence="1" type="ORF">CYJ21_007340</name>
</gene>
<organism evidence="1 2">
    <name type="scientific">Veillonella parvula</name>
    <name type="common">Staphylococcus parvulus</name>
    <dbReference type="NCBI Taxonomy" id="29466"/>
    <lineage>
        <taxon>Bacteria</taxon>
        <taxon>Bacillati</taxon>
        <taxon>Bacillota</taxon>
        <taxon>Negativicutes</taxon>
        <taxon>Veillonellales</taxon>
        <taxon>Veillonellaceae</taxon>
        <taxon>Veillonella</taxon>
    </lineage>
</organism>
<sequence>MNTIQVKVISEKALAHLKTNIQQLKELFNSNRDSGDWINTALKDLDGPIFVDKPYRIPDFKLHPVSVANDYVLEYENGKILYNSLKELPPYLLGDIRFWVWLIFEKAYKESLNMMQSLDKESSYLNQLLGAQGQRRGIFQNVLARIWARIYFLVDRDDFELCEYVSKNPYRFRDLGWRSISNYPFFNRGYIQAIKDVNSMPEFSDKEDNGIYTELIKEVTKLGSIKCVDIMSKEDVSEFVRSKYISLLRANKSA</sequence>
<dbReference type="EMBL" id="PKMC02000008">
    <property type="protein sequence ID" value="MEO9178759.1"/>
    <property type="molecule type" value="Genomic_DNA"/>
</dbReference>